<reference evidence="2 3" key="1">
    <citation type="journal article" date="2015" name="Nature">
        <title>rRNA introns, odd ribosomes, and small enigmatic genomes across a large radiation of phyla.</title>
        <authorList>
            <person name="Brown C.T."/>
            <person name="Hug L.A."/>
            <person name="Thomas B.C."/>
            <person name="Sharon I."/>
            <person name="Castelle C.J."/>
            <person name="Singh A."/>
            <person name="Wilkins M.J."/>
            <person name="Williams K.H."/>
            <person name="Banfield J.F."/>
        </authorList>
    </citation>
    <scope>NUCLEOTIDE SEQUENCE [LARGE SCALE GENOMIC DNA]</scope>
</reference>
<dbReference type="AlphaFoldDB" id="A0A0G0KZD5"/>
<dbReference type="EMBL" id="LBTU01000048">
    <property type="protein sequence ID" value="KKQ45841.1"/>
    <property type="molecule type" value="Genomic_DNA"/>
</dbReference>
<dbReference type="PANTHER" id="PTHR32294:SF0">
    <property type="entry name" value="DNA POLYMERASE III SUBUNIT ALPHA"/>
    <property type="match status" value="1"/>
</dbReference>
<dbReference type="CDD" id="cd04485">
    <property type="entry name" value="DnaE_OBF"/>
    <property type="match status" value="1"/>
</dbReference>
<dbReference type="InterPro" id="IPR012340">
    <property type="entry name" value="NA-bd_OB-fold"/>
</dbReference>
<dbReference type="PATRIC" id="fig|1619028.3.peg.612"/>
<dbReference type="Gene3D" id="2.40.50.140">
    <property type="entry name" value="Nucleic acid-binding proteins"/>
    <property type="match status" value="1"/>
</dbReference>
<protein>
    <submittedName>
        <fullName evidence="2">Polymerase III, alpha subunit protein</fullName>
    </submittedName>
</protein>
<feature type="domain" description="OB" evidence="1">
    <location>
        <begin position="60"/>
        <end position="136"/>
    </location>
</feature>
<organism evidence="2 3">
    <name type="scientific">Candidatus Yanofskybacteria bacterium GW2011_GWC2_37_9</name>
    <dbReference type="NCBI Taxonomy" id="1619028"/>
    <lineage>
        <taxon>Bacteria</taxon>
        <taxon>Candidatus Yanofskyibacteriota</taxon>
    </lineage>
</organism>
<proteinExistence type="predicted"/>
<evidence type="ECO:0000313" key="3">
    <source>
        <dbReference type="Proteomes" id="UP000034430"/>
    </source>
</evidence>
<dbReference type="GO" id="GO:0008408">
    <property type="term" value="F:3'-5' exonuclease activity"/>
    <property type="evidence" value="ECO:0007669"/>
    <property type="project" value="InterPro"/>
</dbReference>
<dbReference type="PANTHER" id="PTHR32294">
    <property type="entry name" value="DNA POLYMERASE III SUBUNIT ALPHA"/>
    <property type="match status" value="1"/>
</dbReference>
<dbReference type="GO" id="GO:0003676">
    <property type="term" value="F:nucleic acid binding"/>
    <property type="evidence" value="ECO:0007669"/>
    <property type="project" value="InterPro"/>
</dbReference>
<dbReference type="GO" id="GO:0006260">
    <property type="term" value="P:DNA replication"/>
    <property type="evidence" value="ECO:0007669"/>
    <property type="project" value="InterPro"/>
</dbReference>
<dbReference type="InterPro" id="IPR004365">
    <property type="entry name" value="NA-bd_OB_tRNA"/>
</dbReference>
<name>A0A0G0KZD5_9BACT</name>
<dbReference type="InterPro" id="IPR004805">
    <property type="entry name" value="DnaE2/DnaE/PolC"/>
</dbReference>
<accession>A0A0G0KZD5</accession>
<comment type="caution">
    <text evidence="2">The sequence shown here is derived from an EMBL/GenBank/DDBJ whole genome shotgun (WGS) entry which is preliminary data.</text>
</comment>
<evidence type="ECO:0000313" key="2">
    <source>
        <dbReference type="EMBL" id="KKQ45841.1"/>
    </source>
</evidence>
<evidence type="ECO:0000259" key="1">
    <source>
        <dbReference type="Pfam" id="PF01336"/>
    </source>
</evidence>
<dbReference type="Pfam" id="PF01336">
    <property type="entry name" value="tRNA_anti-codon"/>
    <property type="match status" value="1"/>
</dbReference>
<gene>
    <name evidence="2" type="ORF">US65_C0048G0013</name>
</gene>
<sequence>MSFKLQDAPTATQAEKLLWEKELLGLYISGHPLDRIRSKLEDRKVNIKKIKEEIGNGIQITIAGIIETSRQVITKNNERMAFLKISDLTGSIEAVAFPSIFKESVDILVPEKCIAFSGKVSLRNGEKSVIIEAVKEI</sequence>
<dbReference type="Proteomes" id="UP000034430">
    <property type="component" value="Unassembled WGS sequence"/>
</dbReference>